<reference evidence="10" key="1">
    <citation type="submission" date="2021-01" db="EMBL/GenBank/DDBJ databases">
        <authorList>
            <person name="Corre E."/>
            <person name="Pelletier E."/>
            <person name="Niang G."/>
            <person name="Scheremetjew M."/>
            <person name="Finn R."/>
            <person name="Kale V."/>
            <person name="Holt S."/>
            <person name="Cochrane G."/>
            <person name="Meng A."/>
            <person name="Brown T."/>
            <person name="Cohen L."/>
        </authorList>
    </citation>
    <scope>NUCLEOTIDE SEQUENCE</scope>
    <source>
        <strain evidence="10">WS</strain>
    </source>
</reference>
<dbReference type="FunFam" id="3.30.559.10:FF:000003">
    <property type="entry name" value="Acetyltransferase component of pyruvate dehydrogenase complex"/>
    <property type="match status" value="1"/>
</dbReference>
<dbReference type="FunFam" id="2.40.50.100:FF:000010">
    <property type="entry name" value="Acetyltransferase component of pyruvate dehydrogenase complex"/>
    <property type="match status" value="1"/>
</dbReference>
<dbReference type="PROSITE" id="PS50968">
    <property type="entry name" value="BIOTINYL_LIPOYL"/>
    <property type="match status" value="1"/>
</dbReference>
<dbReference type="Gene3D" id="3.30.559.10">
    <property type="entry name" value="Chloramphenicol acetyltransferase-like domain"/>
    <property type="match status" value="1"/>
</dbReference>
<dbReference type="InterPro" id="IPR023213">
    <property type="entry name" value="CAT-like_dom_sf"/>
</dbReference>
<dbReference type="SUPFAM" id="SSF47005">
    <property type="entry name" value="Peripheral subunit-binding domain of 2-oxo acid dehydrogenase complex"/>
    <property type="match status" value="1"/>
</dbReference>
<organism evidence="10">
    <name type="scientific">Percolomonas cosmopolitus</name>
    <dbReference type="NCBI Taxonomy" id="63605"/>
    <lineage>
        <taxon>Eukaryota</taxon>
        <taxon>Discoba</taxon>
        <taxon>Heterolobosea</taxon>
        <taxon>Tetramitia</taxon>
        <taxon>Eutetramitia</taxon>
        <taxon>Percolomonadidae</taxon>
        <taxon>Percolomonas</taxon>
    </lineage>
</organism>
<dbReference type="PANTHER" id="PTHR23151:SF90">
    <property type="entry name" value="DIHYDROLIPOYLLYSINE-RESIDUE ACETYLTRANSFERASE COMPONENT OF PYRUVATE DEHYDROGENASE COMPLEX, MITOCHONDRIAL-RELATED"/>
    <property type="match status" value="1"/>
</dbReference>
<dbReference type="EC" id="2.3.1.12" evidence="6"/>
<dbReference type="GO" id="GO:0004742">
    <property type="term" value="F:dihydrolipoyllysine-residue acetyltransferase activity"/>
    <property type="evidence" value="ECO:0007669"/>
    <property type="project" value="UniProtKB-UniRule"/>
</dbReference>
<dbReference type="Pfam" id="PF02817">
    <property type="entry name" value="E3_binding"/>
    <property type="match status" value="1"/>
</dbReference>
<comment type="cofactor">
    <cofactor evidence="6">
        <name>(R)-lipoate</name>
        <dbReference type="ChEBI" id="CHEBI:83088"/>
    </cofactor>
    <text evidence="6">Binds 1 lipoyl cofactor covalently.</text>
</comment>
<dbReference type="SUPFAM" id="SSF51230">
    <property type="entry name" value="Single hybrid motif"/>
    <property type="match status" value="1"/>
</dbReference>
<dbReference type="EMBL" id="HBGD01003620">
    <property type="protein sequence ID" value="CAD9079748.1"/>
    <property type="molecule type" value="Transcribed_RNA"/>
</dbReference>
<dbReference type="InterPro" id="IPR000089">
    <property type="entry name" value="Biotin_lipoyl"/>
</dbReference>
<dbReference type="InterPro" id="IPR003016">
    <property type="entry name" value="2-oxoA_DH_lipoyl-BS"/>
</dbReference>
<dbReference type="Pfam" id="PF00198">
    <property type="entry name" value="2-oxoacid_dh"/>
    <property type="match status" value="1"/>
</dbReference>
<evidence type="ECO:0000256" key="5">
    <source>
        <dbReference type="ARBA" id="ARBA00023315"/>
    </source>
</evidence>
<dbReference type="AlphaFoldDB" id="A0A7S1KNE5"/>
<comment type="subcellular location">
    <subcellularLocation>
        <location evidence="6">Mitochondrion</location>
    </subcellularLocation>
</comment>
<evidence type="ECO:0000256" key="4">
    <source>
        <dbReference type="ARBA" id="ARBA00022946"/>
    </source>
</evidence>
<dbReference type="GO" id="GO:0006086">
    <property type="term" value="P:pyruvate decarboxylation to acetyl-CoA"/>
    <property type="evidence" value="ECO:0007669"/>
    <property type="project" value="InterPro"/>
</dbReference>
<gene>
    <name evidence="10" type="ORF">PCOS0759_LOCUS2988</name>
</gene>
<evidence type="ECO:0000256" key="6">
    <source>
        <dbReference type="RuleBase" id="RU361137"/>
    </source>
</evidence>
<comment type="function">
    <text evidence="6">The pyruvate dehydrogenase complex catalyzes the overall conversion of pyruvate to acetyl-CoA and CO(2).</text>
</comment>
<proteinExistence type="inferred from homology"/>
<dbReference type="InterPro" id="IPR011053">
    <property type="entry name" value="Single_hybrid_motif"/>
</dbReference>
<dbReference type="PROSITE" id="PS51826">
    <property type="entry name" value="PSBD"/>
    <property type="match status" value="1"/>
</dbReference>
<dbReference type="InterPro" id="IPR036625">
    <property type="entry name" value="E3-bd_dom_sf"/>
</dbReference>
<comment type="similarity">
    <text evidence="1 6">Belongs to the 2-oxoacid dehydrogenase family.</text>
</comment>
<keyword evidence="5 6" id="KW-0012">Acyltransferase</keyword>
<dbReference type="InterPro" id="IPR001078">
    <property type="entry name" value="2-oxoacid_DH_actylTfrase"/>
</dbReference>
<dbReference type="NCBIfam" id="TIGR01349">
    <property type="entry name" value="PDHac_trf_mito"/>
    <property type="match status" value="1"/>
</dbReference>
<dbReference type="Gene3D" id="4.10.320.10">
    <property type="entry name" value="E3-binding domain"/>
    <property type="match status" value="1"/>
</dbReference>
<dbReference type="GO" id="GO:0005739">
    <property type="term" value="C:mitochondrion"/>
    <property type="evidence" value="ECO:0007669"/>
    <property type="project" value="UniProtKB-SubCell"/>
</dbReference>
<feature type="domain" description="Lipoyl-binding" evidence="8">
    <location>
        <begin position="80"/>
        <end position="156"/>
    </location>
</feature>
<comment type="catalytic activity">
    <reaction evidence="6">
        <text>N(6)-[(R)-dihydrolipoyl]-L-lysyl-[protein] + acetyl-CoA = N(6)-[(R)-S(8)-acetyldihydrolipoyl]-L-lysyl-[protein] + CoA</text>
        <dbReference type="Rhea" id="RHEA:17017"/>
        <dbReference type="Rhea" id="RHEA-COMP:10475"/>
        <dbReference type="Rhea" id="RHEA-COMP:10478"/>
        <dbReference type="ChEBI" id="CHEBI:57287"/>
        <dbReference type="ChEBI" id="CHEBI:57288"/>
        <dbReference type="ChEBI" id="CHEBI:83100"/>
        <dbReference type="ChEBI" id="CHEBI:83111"/>
        <dbReference type="EC" id="2.3.1.12"/>
    </reaction>
</comment>
<dbReference type="CDD" id="cd06849">
    <property type="entry name" value="lipoyl_domain"/>
    <property type="match status" value="1"/>
</dbReference>
<keyword evidence="2 6" id="KW-0808">Transferase</keyword>
<dbReference type="PROSITE" id="PS00189">
    <property type="entry name" value="LIPOYL"/>
    <property type="match status" value="1"/>
</dbReference>
<protein>
    <recommendedName>
        <fullName evidence="6">Acetyltransferase component of pyruvate dehydrogenase complex</fullName>
        <ecNumber evidence="6">2.3.1.12</ecNumber>
    </recommendedName>
</protein>
<evidence type="ECO:0000256" key="3">
    <source>
        <dbReference type="ARBA" id="ARBA00022823"/>
    </source>
</evidence>
<dbReference type="InterPro" id="IPR045257">
    <property type="entry name" value="E2/Pdx1"/>
</dbReference>
<evidence type="ECO:0000259" key="9">
    <source>
        <dbReference type="PROSITE" id="PS51826"/>
    </source>
</evidence>
<feature type="region of interest" description="Disordered" evidence="7">
    <location>
        <begin position="176"/>
        <end position="213"/>
    </location>
</feature>
<evidence type="ECO:0000256" key="7">
    <source>
        <dbReference type="SAM" id="MobiDB-lite"/>
    </source>
</evidence>
<evidence type="ECO:0000256" key="2">
    <source>
        <dbReference type="ARBA" id="ARBA00022679"/>
    </source>
</evidence>
<evidence type="ECO:0000259" key="8">
    <source>
        <dbReference type="PROSITE" id="PS50968"/>
    </source>
</evidence>
<dbReference type="InterPro" id="IPR004167">
    <property type="entry name" value="PSBD"/>
</dbReference>
<dbReference type="GO" id="GO:0045254">
    <property type="term" value="C:pyruvate dehydrogenase complex"/>
    <property type="evidence" value="ECO:0007669"/>
    <property type="project" value="UniProtKB-UniRule"/>
</dbReference>
<name>A0A7S1KNE5_9EUKA</name>
<accession>A0A7S1KNE5</accession>
<evidence type="ECO:0000256" key="1">
    <source>
        <dbReference type="ARBA" id="ARBA00007317"/>
    </source>
</evidence>
<sequence length="509" mass="55501">MLSSSRRIIAISAPKCQNVAKSRSWAILYNSLPRSRQFSSFRASSRGSVLLSSTNINTNTTFVHTAQQQRFYSSSLPDGAQFIEMSALSPTMEQGNLIKWVKKEGDKIEPGDALCSVQTDKAVMDMEYQEEGYLAKILVEGGTDSVEIGRPIAIFVEEEEDIAKVKDFTLDGGAAPAKEVESQQEEPQQRVEQPAQQQQQQAAPAQKQSGDRLKASPYAKTLAKERGVDLNQIAQGSGPEGRIVASDVEKFTPGAQPAQPQQKAAATTAAPAAMAAPVSQDFQDVPVSQVRRVIAERLLESKRTIPHYYLTVECEMDELLRIRSLLNKRFEKEGVKLSVNDFILKAAALAAKAVPEANSSWQGTFIRQYNSVDMSVAVQTDNGLITPIVFDCDKKGLKEISKDVKALAEKARDGKLQPHEFQGGSFTVSNLGMFGIKEFSAIINPPQACILAVGSAQRKVVETPEGGYRTATTINVTLSCDHRVVDGAVGAEFLKVFSRNITDPLNMLA</sequence>
<dbReference type="Gene3D" id="2.40.50.100">
    <property type="match status" value="1"/>
</dbReference>
<dbReference type="Pfam" id="PF00364">
    <property type="entry name" value="Biotin_lipoyl"/>
    <property type="match status" value="1"/>
</dbReference>
<evidence type="ECO:0000313" key="10">
    <source>
        <dbReference type="EMBL" id="CAD9079748.1"/>
    </source>
</evidence>
<feature type="domain" description="Peripheral subunit-binding (PSBD)" evidence="9">
    <location>
        <begin position="214"/>
        <end position="252"/>
    </location>
</feature>
<keyword evidence="3 6" id="KW-0450">Lipoyl</keyword>
<dbReference type="SUPFAM" id="SSF52777">
    <property type="entry name" value="CoA-dependent acyltransferases"/>
    <property type="match status" value="1"/>
</dbReference>
<dbReference type="InterPro" id="IPR006257">
    <property type="entry name" value="LAT1"/>
</dbReference>
<feature type="compositionally biased region" description="Low complexity" evidence="7">
    <location>
        <begin position="190"/>
        <end position="208"/>
    </location>
</feature>
<dbReference type="PANTHER" id="PTHR23151">
    <property type="entry name" value="DIHYDROLIPOAMIDE ACETYL/SUCCINYL-TRANSFERASE-RELATED"/>
    <property type="match status" value="1"/>
</dbReference>
<keyword evidence="4" id="KW-0809">Transit peptide</keyword>